<dbReference type="InterPro" id="IPR036188">
    <property type="entry name" value="FAD/NAD-bd_sf"/>
</dbReference>
<evidence type="ECO:0000313" key="3">
    <source>
        <dbReference type="Proteomes" id="UP000678393"/>
    </source>
</evidence>
<feature type="transmembrane region" description="Helical" evidence="1">
    <location>
        <begin position="24"/>
        <end position="43"/>
    </location>
</feature>
<evidence type="ECO:0000313" key="2">
    <source>
        <dbReference type="EMBL" id="CAG5131208.1"/>
    </source>
</evidence>
<keyword evidence="3" id="KW-1185">Reference proteome</keyword>
<dbReference type="SUPFAM" id="SSF51905">
    <property type="entry name" value="FAD/NAD(P)-binding domain"/>
    <property type="match status" value="1"/>
</dbReference>
<keyword evidence="1" id="KW-1133">Transmembrane helix</keyword>
<keyword evidence="1" id="KW-0472">Membrane</keyword>
<gene>
    <name evidence="2" type="ORF">CUNI_LOCUS16766</name>
</gene>
<dbReference type="AlphaFoldDB" id="A0A8S3ZT71"/>
<feature type="non-terminal residue" evidence="2">
    <location>
        <position position="241"/>
    </location>
</feature>
<comment type="caution">
    <text evidence="2">The sequence shown here is derived from an EMBL/GenBank/DDBJ whole genome shotgun (WGS) entry which is preliminary data.</text>
</comment>
<protein>
    <submittedName>
        <fullName evidence="2">Uncharacterized protein</fullName>
    </submittedName>
</protein>
<sequence length="241" mass="26872">MLDCSKETYTHGDLSGTAIAVDSVYVLNQIIISAVIVTCFVCTKTIVDNLRRRNARITVVIVGAGPIGLTSMLVAARCGRVSRIVLYEEMCKLVLYNKPHQIAFDVKSVHFLKRLGVDFDNIEGCWDAGCFYTRLGVFQEYMLTTVPKLGVPVDLRLGTKIAFCASSLRPFEHKADREPPAALHVSSISINVTLLTSYLITAQIIDWVIQLTKCESSWPESVCTYLSTYHPKPDRQQFCVC</sequence>
<organism evidence="2 3">
    <name type="scientific">Candidula unifasciata</name>
    <dbReference type="NCBI Taxonomy" id="100452"/>
    <lineage>
        <taxon>Eukaryota</taxon>
        <taxon>Metazoa</taxon>
        <taxon>Spiralia</taxon>
        <taxon>Lophotrochozoa</taxon>
        <taxon>Mollusca</taxon>
        <taxon>Gastropoda</taxon>
        <taxon>Heterobranchia</taxon>
        <taxon>Euthyneura</taxon>
        <taxon>Panpulmonata</taxon>
        <taxon>Eupulmonata</taxon>
        <taxon>Stylommatophora</taxon>
        <taxon>Helicina</taxon>
        <taxon>Helicoidea</taxon>
        <taxon>Geomitridae</taxon>
        <taxon>Candidula</taxon>
    </lineage>
</organism>
<accession>A0A8S3ZT71</accession>
<proteinExistence type="predicted"/>
<feature type="transmembrane region" description="Helical" evidence="1">
    <location>
        <begin position="55"/>
        <end position="76"/>
    </location>
</feature>
<evidence type="ECO:0000256" key="1">
    <source>
        <dbReference type="SAM" id="Phobius"/>
    </source>
</evidence>
<dbReference type="Proteomes" id="UP000678393">
    <property type="component" value="Unassembled WGS sequence"/>
</dbReference>
<keyword evidence="1" id="KW-0812">Transmembrane</keyword>
<reference evidence="2" key="1">
    <citation type="submission" date="2021-04" db="EMBL/GenBank/DDBJ databases">
        <authorList>
            <consortium name="Molecular Ecology Group"/>
        </authorList>
    </citation>
    <scope>NUCLEOTIDE SEQUENCE</scope>
</reference>
<dbReference type="EMBL" id="CAJHNH020004526">
    <property type="protein sequence ID" value="CAG5131208.1"/>
    <property type="molecule type" value="Genomic_DNA"/>
</dbReference>
<dbReference type="OrthoDB" id="6104570at2759"/>
<name>A0A8S3ZT71_9EUPU</name>